<dbReference type="NCBIfam" id="TIGR00239">
    <property type="entry name" value="2oxo_dh_E1"/>
    <property type="match status" value="1"/>
</dbReference>
<dbReference type="Pfam" id="PF02779">
    <property type="entry name" value="Transket_pyr"/>
    <property type="match status" value="1"/>
</dbReference>
<dbReference type="NCBIfam" id="NF006914">
    <property type="entry name" value="PRK09404.1"/>
    <property type="match status" value="1"/>
</dbReference>
<evidence type="ECO:0000256" key="6">
    <source>
        <dbReference type="ARBA" id="ARBA00022842"/>
    </source>
</evidence>
<dbReference type="Pfam" id="PF00676">
    <property type="entry name" value="E1_dh"/>
    <property type="match status" value="1"/>
</dbReference>
<comment type="catalytic activity">
    <reaction evidence="10">
        <text>N(6)-[(R)-lipoyl]-L-lysyl-[protein] + 2-oxoglutarate + H(+) = N(6)-[(R)-S(8)-succinyldihydrolipoyl]-L-lysyl-[protein] + CO2</text>
        <dbReference type="Rhea" id="RHEA:12188"/>
        <dbReference type="Rhea" id="RHEA-COMP:10474"/>
        <dbReference type="Rhea" id="RHEA-COMP:20092"/>
        <dbReference type="ChEBI" id="CHEBI:15378"/>
        <dbReference type="ChEBI" id="CHEBI:16526"/>
        <dbReference type="ChEBI" id="CHEBI:16810"/>
        <dbReference type="ChEBI" id="CHEBI:83099"/>
        <dbReference type="ChEBI" id="CHEBI:83120"/>
        <dbReference type="EC" id="1.2.4.2"/>
    </reaction>
</comment>
<comment type="pathway">
    <text evidence="3">Carbohydrate metabolism; tricarboxylic acid cycle; succinyl-CoA from 2-oxoglutarate (dehydrogenase route): step 1/1.</text>
</comment>
<dbReference type="PANTHER" id="PTHR23152:SF4">
    <property type="entry name" value="2-OXOADIPATE DEHYDROGENASE COMPLEX COMPONENT E1"/>
    <property type="match status" value="1"/>
</dbReference>
<comment type="cofactor">
    <cofactor evidence="2">
        <name>thiamine diphosphate</name>
        <dbReference type="ChEBI" id="CHEBI:58937"/>
    </cofactor>
</comment>
<evidence type="ECO:0000259" key="14">
    <source>
        <dbReference type="SMART" id="SM00861"/>
    </source>
</evidence>
<dbReference type="EC" id="4.1.1.71" evidence="15"/>
<dbReference type="InterPro" id="IPR011603">
    <property type="entry name" value="2oxoglutarate_DH_E1"/>
</dbReference>
<dbReference type="InterPro" id="IPR005475">
    <property type="entry name" value="Transketolase-like_Pyr-bd"/>
</dbReference>
<feature type="region of interest" description="Disordered" evidence="13">
    <location>
        <begin position="114"/>
        <end position="146"/>
    </location>
</feature>
<gene>
    <name evidence="15" type="ORF">KO481_17800</name>
</gene>
<dbReference type="CDD" id="cd02016">
    <property type="entry name" value="TPP_E1_OGDC_like"/>
    <property type="match status" value="1"/>
</dbReference>
<dbReference type="PANTHER" id="PTHR23152">
    <property type="entry name" value="2-OXOGLUTARATE DEHYDROGENASE"/>
    <property type="match status" value="1"/>
</dbReference>
<reference evidence="15 16" key="1">
    <citation type="submission" date="2021-06" db="EMBL/GenBank/DDBJ databases">
        <title>Actinomycetes sequencing.</title>
        <authorList>
            <person name="Shan Q."/>
        </authorList>
    </citation>
    <scope>NUCLEOTIDE SEQUENCE [LARGE SCALE GENOMIC DNA]</scope>
    <source>
        <strain evidence="15 16">NEAU-G5</strain>
    </source>
</reference>
<dbReference type="InterPro" id="IPR001017">
    <property type="entry name" value="DH_E1"/>
</dbReference>
<dbReference type="Pfam" id="PF16078">
    <property type="entry name" value="2-oxogl_dehyd_N"/>
    <property type="match status" value="1"/>
</dbReference>
<keyword evidence="9" id="KW-0511">Multifunctional enzyme</keyword>
<dbReference type="InterPro" id="IPR042179">
    <property type="entry name" value="KGD_C_sf"/>
</dbReference>
<dbReference type="Pfam" id="PF00198">
    <property type="entry name" value="2-oxoacid_dh"/>
    <property type="match status" value="1"/>
</dbReference>
<dbReference type="Pfam" id="PF16870">
    <property type="entry name" value="OxoGdeHyase_C"/>
    <property type="match status" value="1"/>
</dbReference>
<evidence type="ECO:0000256" key="8">
    <source>
        <dbReference type="ARBA" id="ARBA00023052"/>
    </source>
</evidence>
<dbReference type="PIRSF" id="PIRSF000157">
    <property type="entry name" value="Oxoglu_dh_E1"/>
    <property type="match status" value="1"/>
</dbReference>
<evidence type="ECO:0000256" key="5">
    <source>
        <dbReference type="ARBA" id="ARBA00022723"/>
    </source>
</evidence>
<dbReference type="Gene3D" id="1.10.287.1150">
    <property type="entry name" value="TPP helical domain"/>
    <property type="match status" value="1"/>
</dbReference>
<evidence type="ECO:0000256" key="4">
    <source>
        <dbReference type="ARBA" id="ARBA00022532"/>
    </source>
</evidence>
<keyword evidence="6" id="KW-0460">Magnesium</keyword>
<dbReference type="Gene3D" id="3.30.559.10">
    <property type="entry name" value="Chloramphenicol acetyltransferase-like domain"/>
    <property type="match status" value="1"/>
</dbReference>
<feature type="domain" description="Transketolase-like pyrimidine-binding" evidence="14">
    <location>
        <begin position="924"/>
        <end position="1118"/>
    </location>
</feature>
<name>A0ABS6B0R9_9NOCA</name>
<keyword evidence="8" id="KW-0786">Thiamine pyrophosphate</keyword>
<evidence type="ECO:0000256" key="10">
    <source>
        <dbReference type="ARBA" id="ARBA00051911"/>
    </source>
</evidence>
<keyword evidence="4" id="KW-0816">Tricarboxylic acid cycle</keyword>
<keyword evidence="15" id="KW-0456">Lyase</keyword>
<dbReference type="Gene3D" id="3.40.50.12470">
    <property type="match status" value="1"/>
</dbReference>
<dbReference type="Proteomes" id="UP000733379">
    <property type="component" value="Unassembled WGS sequence"/>
</dbReference>
<dbReference type="GO" id="GO:0008683">
    <property type="term" value="F:2-oxoglutarate decarboxylase activity"/>
    <property type="evidence" value="ECO:0007669"/>
    <property type="project" value="UniProtKB-EC"/>
</dbReference>
<sequence length="1273" mass="139667">MRRTPAVSSSTSQFGQNQWLVDEMYQKYKQDPSSVDESWHEFLADYTPETPADSGNGTVATATAAAASAPAAVAAPAPAPVPAPAAPVTPAPAPAPAAAPPAAPKVTAAASAAAAPPAARAPQTTPAPASNAPAPAAAAEPATDTSQVLRGPAAAIVKNMSASLTIPTATSVRAIPAKLMIDNRLVINNHLARTRGGKISFTHLLGYAIVQGVKAFPNMNRHYAEVDGKPNAVTPAHTNLGLAIDLQGKNGQRTLVVAAIKNCESMNFAQFHSAYEDVVRRARDGKLTAEDFAGVTISLTNPGTIGTVHSVPRLMPGQGTIVGAGAMEYPAEFQGMSDQQLAEMGIGKLMTLTSTYDHRIIQGAESGDFLRTIHNLLISDELFDEIFHGMGVPYEPVRWRKDIKERGVDKSVRVQELIAAYRNHGHLMADTDPLRLVKDKFRSHPDLDVTQHGLTLWDLDREFNVAGFHGQERMKLRDVLSILRDAYCRHIGVEYTHILDREQLRWIQDRVEQKHAKPTVAEQKYILSRLNAAEAFETFLQTKYVGQKRFSLEGAEAVIPMMDSMIDQCAEKALDEVVIGMPHRGRLNVLANIVGKPYSKIFTEFEGNMNPAATHGSGDVKYHLGAHGTYIQMFGDNDIQVSLTANPSHLEAVDPVLEGLVRAKQDLLTKEDLITKGEEARSFSVVPLMMHGDAAFAGQGVVAETLNMSGLRGYRVGGTLHIVVNNQIGFTTAPEYSRSTEYCTDIAKFIGAPVFHVNGDDPEACDWVARLAVDYRERFHKDVVIDLICYRRRGHNEGDDPSMTQPYMYDVIDTKRSVRKSYTEALIGRGDISMKEAEDALRDFQGQLERVFNEVRELEKYPPEPSESVEEEQTVPGTVVTAVDKTVLQRIGDAFLNVPEGFNVHPRVKPVLERRREMAYEGKVDWAFAELLAFGSLIDEGRAVRLTGQDSRRGTFTQRHSVIIDRKTGAEYTPLHNIGSAAPGWFAVHDSALSEYAAVGFEYGYSLGNPDALVLWEAQFGDFVNGAQSIIDEFISSGEAKWGQLSEVVLLLPHGHEGQGPDHTSGRIERFLQLCAEGSMTVAVPSTPSNYFHLLRRHALDGIRRPLIVFTPKSMLRNKAVVSNIEDFTDTKFRSVLEEPTYESGDGDRSKVKRILLTSGKLYHELVAEKGKKGRDDVAIVRIEQLYPIPGYRLNEKLSTYPNATDIAWVQEEPANQGAWPFFGLNLPEILPDRFTRLRRISRRAMSAPSSGSSKVHAVEQAEIVAEAFAPTV</sequence>
<keyword evidence="16" id="KW-1185">Reference proteome</keyword>
<dbReference type="InterPro" id="IPR029061">
    <property type="entry name" value="THDP-binding"/>
</dbReference>
<keyword evidence="5" id="KW-0479">Metal-binding</keyword>
<dbReference type="NCBIfam" id="NF008907">
    <property type="entry name" value="PRK12270.1"/>
    <property type="match status" value="1"/>
</dbReference>
<evidence type="ECO:0000256" key="3">
    <source>
        <dbReference type="ARBA" id="ARBA00004813"/>
    </source>
</evidence>
<feature type="region of interest" description="Disordered" evidence="13">
    <location>
        <begin position="29"/>
        <end position="59"/>
    </location>
</feature>
<dbReference type="EMBL" id="JAHKNI010000005">
    <property type="protein sequence ID" value="MBU3063375.1"/>
    <property type="molecule type" value="Genomic_DNA"/>
</dbReference>
<comment type="cofactor">
    <cofactor evidence="1">
        <name>Mg(2+)</name>
        <dbReference type="ChEBI" id="CHEBI:18420"/>
    </cofactor>
</comment>
<evidence type="ECO:0000256" key="1">
    <source>
        <dbReference type="ARBA" id="ARBA00001946"/>
    </source>
</evidence>
<dbReference type="InterPro" id="IPR001078">
    <property type="entry name" value="2-oxoacid_DH_actylTfrase"/>
</dbReference>
<evidence type="ECO:0000313" key="16">
    <source>
        <dbReference type="Proteomes" id="UP000733379"/>
    </source>
</evidence>
<dbReference type="InterPro" id="IPR032106">
    <property type="entry name" value="2-oxogl_dehyd_N"/>
</dbReference>
<dbReference type="Gene3D" id="3.40.50.11610">
    <property type="entry name" value="Multifunctional 2-oxoglutarate metabolism enzyme, C-terminal domain"/>
    <property type="match status" value="1"/>
</dbReference>
<dbReference type="SUPFAM" id="SSF52518">
    <property type="entry name" value="Thiamin diphosphate-binding fold (THDP-binding)"/>
    <property type="match status" value="2"/>
</dbReference>
<evidence type="ECO:0000256" key="7">
    <source>
        <dbReference type="ARBA" id="ARBA00023002"/>
    </source>
</evidence>
<dbReference type="RefSeq" id="WP_215918266.1">
    <property type="nucleotide sequence ID" value="NZ_JAHKNI010000005.1"/>
</dbReference>
<dbReference type="SUPFAM" id="SSF52777">
    <property type="entry name" value="CoA-dependent acyltransferases"/>
    <property type="match status" value="1"/>
</dbReference>
<evidence type="ECO:0000256" key="12">
    <source>
        <dbReference type="SAM" id="Coils"/>
    </source>
</evidence>
<evidence type="ECO:0000256" key="13">
    <source>
        <dbReference type="SAM" id="MobiDB-lite"/>
    </source>
</evidence>
<evidence type="ECO:0000256" key="9">
    <source>
        <dbReference type="ARBA" id="ARBA00023268"/>
    </source>
</evidence>
<dbReference type="SMART" id="SM00861">
    <property type="entry name" value="Transket_pyr"/>
    <property type="match status" value="1"/>
</dbReference>
<dbReference type="InterPro" id="IPR031717">
    <property type="entry name" value="ODO-1/KGD_C"/>
</dbReference>
<evidence type="ECO:0000256" key="11">
    <source>
        <dbReference type="ARBA" id="ARBA00052761"/>
    </source>
</evidence>
<keyword evidence="12" id="KW-0175">Coiled coil</keyword>
<dbReference type="InterPro" id="IPR023213">
    <property type="entry name" value="CAT-like_dom_sf"/>
</dbReference>
<dbReference type="Gene3D" id="3.40.50.970">
    <property type="match status" value="1"/>
</dbReference>
<keyword evidence="7" id="KW-0560">Oxidoreductase</keyword>
<accession>A0ABS6B0R9</accession>
<proteinExistence type="predicted"/>
<comment type="catalytic activity">
    <reaction evidence="11">
        <text>N(6)-[(R)-dihydrolipoyl]-L-lysyl-[protein] + succinyl-CoA = N(6)-[(R)-S(8)-succinyldihydrolipoyl]-L-lysyl-[protein] + CoA</text>
        <dbReference type="Rhea" id="RHEA:15213"/>
        <dbReference type="Rhea" id="RHEA-COMP:10475"/>
        <dbReference type="Rhea" id="RHEA-COMP:20092"/>
        <dbReference type="ChEBI" id="CHEBI:57287"/>
        <dbReference type="ChEBI" id="CHEBI:57292"/>
        <dbReference type="ChEBI" id="CHEBI:83100"/>
        <dbReference type="ChEBI" id="CHEBI:83120"/>
        <dbReference type="EC" id="2.3.1.61"/>
    </reaction>
</comment>
<feature type="compositionally biased region" description="Pro residues" evidence="13">
    <location>
        <begin position="77"/>
        <end position="101"/>
    </location>
</feature>
<feature type="compositionally biased region" description="Low complexity" evidence="13">
    <location>
        <begin position="114"/>
        <end position="145"/>
    </location>
</feature>
<feature type="region of interest" description="Disordered" evidence="13">
    <location>
        <begin position="76"/>
        <end position="101"/>
    </location>
</feature>
<feature type="coiled-coil region" evidence="12">
    <location>
        <begin position="834"/>
        <end position="861"/>
    </location>
</feature>
<comment type="caution">
    <text evidence="15">The sequence shown here is derived from an EMBL/GenBank/DDBJ whole genome shotgun (WGS) entry which is preliminary data.</text>
</comment>
<organism evidence="15 16">
    <name type="scientific">Nocardia albiluteola</name>
    <dbReference type="NCBI Taxonomy" id="2842303"/>
    <lineage>
        <taxon>Bacteria</taxon>
        <taxon>Bacillati</taxon>
        <taxon>Actinomycetota</taxon>
        <taxon>Actinomycetes</taxon>
        <taxon>Mycobacteriales</taxon>
        <taxon>Nocardiaceae</taxon>
        <taxon>Nocardia</taxon>
    </lineage>
</organism>
<evidence type="ECO:0000256" key="2">
    <source>
        <dbReference type="ARBA" id="ARBA00001964"/>
    </source>
</evidence>
<protein>
    <submittedName>
        <fullName evidence="15">Multifunctional oxoglutarate decarboxylase/oxoglutarate dehydrogenase thiamine pyrophosphate-binding subunit/dihydrolipoyllysine-residue succinyltransferase subunit</fullName>
        <ecNumber evidence="15">4.1.1.71</ecNumber>
    </submittedName>
</protein>
<evidence type="ECO:0000313" key="15">
    <source>
        <dbReference type="EMBL" id="MBU3063375.1"/>
    </source>
</evidence>